<reference evidence="2 3" key="1">
    <citation type="submission" date="2021-06" db="EMBL/GenBank/DDBJ databases">
        <authorList>
            <person name="Palmer J.M."/>
        </authorList>
    </citation>
    <scope>NUCLEOTIDE SEQUENCE [LARGE SCALE GENOMIC DNA]</scope>
    <source>
        <strain evidence="2 3">GA_2019</strain>
        <tissue evidence="2">Muscle</tissue>
    </source>
</reference>
<evidence type="ECO:0000313" key="2">
    <source>
        <dbReference type="EMBL" id="MEQ2166238.1"/>
    </source>
</evidence>
<gene>
    <name evidence="2" type="ORF">GOODEAATRI_025846</name>
</gene>
<sequence length="140" mass="16205">MYDCLKHSLFVTNLINLLQCEGSCDFMRLIAHTKKDFSLLISLYQTHISAPSPSRTFHLLSYQNIAPPLTWVTILHSFLGLHPKKHVSVMLQLRCNRILDMWCPRPRDPASRISNQHNFTIAVLFVFLLDLTLYLIVDPN</sequence>
<name>A0ABV0N4B8_9TELE</name>
<comment type="caution">
    <text evidence="2">The sequence shown here is derived from an EMBL/GenBank/DDBJ whole genome shotgun (WGS) entry which is preliminary data.</text>
</comment>
<dbReference type="EMBL" id="JAHRIO010023095">
    <property type="protein sequence ID" value="MEQ2166238.1"/>
    <property type="molecule type" value="Genomic_DNA"/>
</dbReference>
<protein>
    <submittedName>
        <fullName evidence="2">Uncharacterized protein</fullName>
    </submittedName>
</protein>
<accession>A0ABV0N4B8</accession>
<dbReference type="Proteomes" id="UP001476798">
    <property type="component" value="Unassembled WGS sequence"/>
</dbReference>
<keyword evidence="1" id="KW-1133">Transmembrane helix</keyword>
<proteinExistence type="predicted"/>
<organism evidence="2 3">
    <name type="scientific">Goodea atripinnis</name>
    <dbReference type="NCBI Taxonomy" id="208336"/>
    <lineage>
        <taxon>Eukaryota</taxon>
        <taxon>Metazoa</taxon>
        <taxon>Chordata</taxon>
        <taxon>Craniata</taxon>
        <taxon>Vertebrata</taxon>
        <taxon>Euteleostomi</taxon>
        <taxon>Actinopterygii</taxon>
        <taxon>Neopterygii</taxon>
        <taxon>Teleostei</taxon>
        <taxon>Neoteleostei</taxon>
        <taxon>Acanthomorphata</taxon>
        <taxon>Ovalentaria</taxon>
        <taxon>Atherinomorphae</taxon>
        <taxon>Cyprinodontiformes</taxon>
        <taxon>Goodeidae</taxon>
        <taxon>Goodea</taxon>
    </lineage>
</organism>
<keyword evidence="3" id="KW-1185">Reference proteome</keyword>
<feature type="transmembrane region" description="Helical" evidence="1">
    <location>
        <begin position="119"/>
        <end position="137"/>
    </location>
</feature>
<keyword evidence="1" id="KW-0472">Membrane</keyword>
<keyword evidence="1" id="KW-0812">Transmembrane</keyword>
<evidence type="ECO:0000256" key="1">
    <source>
        <dbReference type="SAM" id="Phobius"/>
    </source>
</evidence>
<evidence type="ECO:0000313" key="3">
    <source>
        <dbReference type="Proteomes" id="UP001476798"/>
    </source>
</evidence>